<dbReference type="PANTHER" id="PTHR22997:SF0">
    <property type="entry name" value="PIH1 DOMAIN-CONTAINING PROTEIN 1"/>
    <property type="match status" value="1"/>
</dbReference>
<proteinExistence type="inferred from homology"/>
<dbReference type="AlphaFoldDB" id="A0A0F7SXP0"/>
<dbReference type="InterPro" id="IPR012981">
    <property type="entry name" value="PIH1_N"/>
</dbReference>
<dbReference type="GO" id="GO:0005737">
    <property type="term" value="C:cytoplasm"/>
    <property type="evidence" value="ECO:0007669"/>
    <property type="project" value="TreeGrafter"/>
</dbReference>
<feature type="compositionally biased region" description="Polar residues" evidence="2">
    <location>
        <begin position="231"/>
        <end position="242"/>
    </location>
</feature>
<evidence type="ECO:0000256" key="2">
    <source>
        <dbReference type="SAM" id="MobiDB-lite"/>
    </source>
</evidence>
<protein>
    <submittedName>
        <fullName evidence="4">Uncharacterized conserved protein</fullName>
    </submittedName>
</protein>
<evidence type="ECO:0000259" key="3">
    <source>
        <dbReference type="Pfam" id="PF08190"/>
    </source>
</evidence>
<organism evidence="4">
    <name type="scientific">Phaffia rhodozyma</name>
    <name type="common">Yeast</name>
    <name type="synonym">Xanthophyllomyces dendrorhous</name>
    <dbReference type="NCBI Taxonomy" id="264483"/>
    <lineage>
        <taxon>Eukaryota</taxon>
        <taxon>Fungi</taxon>
        <taxon>Dikarya</taxon>
        <taxon>Basidiomycota</taxon>
        <taxon>Agaricomycotina</taxon>
        <taxon>Tremellomycetes</taxon>
        <taxon>Cystofilobasidiales</taxon>
        <taxon>Mrakiaceae</taxon>
        <taxon>Phaffia</taxon>
    </lineage>
</organism>
<dbReference type="EMBL" id="LN483332">
    <property type="protein sequence ID" value="CED85395.1"/>
    <property type="molecule type" value="Genomic_DNA"/>
</dbReference>
<dbReference type="Pfam" id="PF08190">
    <property type="entry name" value="PIH1"/>
    <property type="match status" value="1"/>
</dbReference>
<feature type="domain" description="PIH1 N-terminal" evidence="3">
    <location>
        <begin position="84"/>
        <end position="205"/>
    </location>
</feature>
<feature type="region of interest" description="Disordered" evidence="2">
    <location>
        <begin position="224"/>
        <end position="243"/>
    </location>
</feature>
<dbReference type="InterPro" id="IPR050734">
    <property type="entry name" value="PIH1/Kintoun_subfamily"/>
</dbReference>
<reference evidence="4" key="1">
    <citation type="submission" date="2014-08" db="EMBL/GenBank/DDBJ databases">
        <authorList>
            <person name="Sharma Rahul"/>
            <person name="Thines Marco"/>
        </authorList>
    </citation>
    <scope>NUCLEOTIDE SEQUENCE</scope>
</reference>
<evidence type="ECO:0000313" key="4">
    <source>
        <dbReference type="EMBL" id="CED85395.1"/>
    </source>
</evidence>
<dbReference type="PANTHER" id="PTHR22997">
    <property type="entry name" value="PIH1 DOMAIN-CONTAINING PROTEIN 1"/>
    <property type="match status" value="1"/>
</dbReference>
<sequence>MPFLDVPSSNSSSSSLLLDGNKLAAGRPKLDEDVLCPPISFPGQGGSKLNTQTLTPSASFVLKSVLAEPASIYIASENASTTFGASQKIFINVCHHEAVPEPSSSTSKSTKGEVSAKQDMSDEAWIPGVASDMAVTLDRAGAPSLLVDVIMASTVHRRLKSDQAYKQIVIQFALERVEKKFSIKLARDYSTPKTLQSKGPLVARSVILPAPRLAAPRVTLAPPLTEKRTLATPNSSESSSNLGLPRLRTSFELSKPSDRSAGMTDTTRSFTFRIYLPSTLRPTPTEPAPRTTLEFLAPDQFSFTVHATCGVTLNVMKEVGRLDDSIGRLCRVNASSVEAEWIVSEGILLISGLLEE</sequence>
<comment type="similarity">
    <text evidence="1">Belongs to the PIH1 family.</text>
</comment>
<evidence type="ECO:0000256" key="1">
    <source>
        <dbReference type="ARBA" id="ARBA00008511"/>
    </source>
</evidence>
<accession>A0A0F7SXP0</accession>
<name>A0A0F7SXP0_PHARH</name>